<evidence type="ECO:0000313" key="3">
    <source>
        <dbReference type="Proteomes" id="UP000006727"/>
    </source>
</evidence>
<accession>A0A2K1K6S4</accession>
<proteinExistence type="predicted"/>
<protein>
    <submittedName>
        <fullName evidence="1 2">Uncharacterized protein</fullName>
    </submittedName>
</protein>
<reference evidence="1 3" key="2">
    <citation type="journal article" date="2018" name="Plant J.">
        <title>The Physcomitrella patens chromosome-scale assembly reveals moss genome structure and evolution.</title>
        <authorList>
            <person name="Lang D."/>
            <person name="Ullrich K.K."/>
            <person name="Murat F."/>
            <person name="Fuchs J."/>
            <person name="Jenkins J."/>
            <person name="Haas F.B."/>
            <person name="Piednoel M."/>
            <person name="Gundlach H."/>
            <person name="Van Bel M."/>
            <person name="Meyberg R."/>
            <person name="Vives C."/>
            <person name="Morata J."/>
            <person name="Symeonidi A."/>
            <person name="Hiss M."/>
            <person name="Muchero W."/>
            <person name="Kamisugi Y."/>
            <person name="Saleh O."/>
            <person name="Blanc G."/>
            <person name="Decker E.L."/>
            <person name="van Gessel N."/>
            <person name="Grimwood J."/>
            <person name="Hayes R.D."/>
            <person name="Graham S.W."/>
            <person name="Gunter L.E."/>
            <person name="McDaniel S.F."/>
            <person name="Hoernstein S.N.W."/>
            <person name="Larsson A."/>
            <person name="Li F.W."/>
            <person name="Perroud P.F."/>
            <person name="Phillips J."/>
            <person name="Ranjan P."/>
            <person name="Rokshar D.S."/>
            <person name="Rothfels C.J."/>
            <person name="Schneider L."/>
            <person name="Shu S."/>
            <person name="Stevenson D.W."/>
            <person name="Thummler F."/>
            <person name="Tillich M."/>
            <person name="Villarreal Aguilar J.C."/>
            <person name="Widiez T."/>
            <person name="Wong G.K."/>
            <person name="Wymore A."/>
            <person name="Zhang Y."/>
            <person name="Zimmer A.D."/>
            <person name="Quatrano R.S."/>
            <person name="Mayer K.F.X."/>
            <person name="Goodstein D."/>
            <person name="Casacuberta J.M."/>
            <person name="Vandepoele K."/>
            <person name="Reski R."/>
            <person name="Cuming A.C."/>
            <person name="Tuskan G.A."/>
            <person name="Maumus F."/>
            <person name="Salse J."/>
            <person name="Schmutz J."/>
            <person name="Rensing S.A."/>
        </authorList>
    </citation>
    <scope>NUCLEOTIDE SEQUENCE [LARGE SCALE GENOMIC DNA]</scope>
    <source>
        <strain evidence="2 3">cv. Gransden 2004</strain>
    </source>
</reference>
<dbReference type="Gramene" id="Pp3c8_11249V3.1">
    <property type="protein sequence ID" value="PAC:32965730.CDS.1"/>
    <property type="gene ID" value="Pp3c8_11249"/>
</dbReference>
<name>A0A2K1K6S4_PHYPA</name>
<evidence type="ECO:0000313" key="2">
    <source>
        <dbReference type="EnsemblPlants" id="PAC:32965730.CDS.1"/>
    </source>
</evidence>
<organism evidence="1">
    <name type="scientific">Physcomitrium patens</name>
    <name type="common">Spreading-leaved earth moss</name>
    <name type="synonym">Physcomitrella patens</name>
    <dbReference type="NCBI Taxonomy" id="3218"/>
    <lineage>
        <taxon>Eukaryota</taxon>
        <taxon>Viridiplantae</taxon>
        <taxon>Streptophyta</taxon>
        <taxon>Embryophyta</taxon>
        <taxon>Bryophyta</taxon>
        <taxon>Bryophytina</taxon>
        <taxon>Bryopsida</taxon>
        <taxon>Funariidae</taxon>
        <taxon>Funariales</taxon>
        <taxon>Funariaceae</taxon>
        <taxon>Physcomitrium</taxon>
    </lineage>
</organism>
<dbReference type="AlphaFoldDB" id="A0A2K1K6S4"/>
<keyword evidence="3" id="KW-1185">Reference proteome</keyword>
<dbReference type="EnsemblPlants" id="Pp3c8_11249V3.1">
    <property type="protein sequence ID" value="PAC:32965730.CDS.1"/>
    <property type="gene ID" value="Pp3c8_11249"/>
</dbReference>
<dbReference type="PROSITE" id="PS51257">
    <property type="entry name" value="PROKAR_LIPOPROTEIN"/>
    <property type="match status" value="1"/>
</dbReference>
<dbReference type="Proteomes" id="UP000006727">
    <property type="component" value="Chromosome 8"/>
</dbReference>
<reference evidence="1 3" key="1">
    <citation type="journal article" date="2008" name="Science">
        <title>The Physcomitrella genome reveals evolutionary insights into the conquest of land by plants.</title>
        <authorList>
            <person name="Rensing S."/>
            <person name="Lang D."/>
            <person name="Zimmer A."/>
            <person name="Terry A."/>
            <person name="Salamov A."/>
            <person name="Shapiro H."/>
            <person name="Nishiyama T."/>
            <person name="Perroud P.-F."/>
            <person name="Lindquist E."/>
            <person name="Kamisugi Y."/>
            <person name="Tanahashi T."/>
            <person name="Sakakibara K."/>
            <person name="Fujita T."/>
            <person name="Oishi K."/>
            <person name="Shin-I T."/>
            <person name="Kuroki Y."/>
            <person name="Toyoda A."/>
            <person name="Suzuki Y."/>
            <person name="Hashimoto A."/>
            <person name="Yamaguchi K."/>
            <person name="Sugano A."/>
            <person name="Kohara Y."/>
            <person name="Fujiyama A."/>
            <person name="Anterola A."/>
            <person name="Aoki S."/>
            <person name="Ashton N."/>
            <person name="Barbazuk W.B."/>
            <person name="Barker E."/>
            <person name="Bennetzen J."/>
            <person name="Bezanilla M."/>
            <person name="Blankenship R."/>
            <person name="Cho S.H."/>
            <person name="Dutcher S."/>
            <person name="Estelle M."/>
            <person name="Fawcett J.A."/>
            <person name="Gundlach H."/>
            <person name="Hanada K."/>
            <person name="Heyl A."/>
            <person name="Hicks K.A."/>
            <person name="Hugh J."/>
            <person name="Lohr M."/>
            <person name="Mayer K."/>
            <person name="Melkozernov A."/>
            <person name="Murata T."/>
            <person name="Nelson D."/>
            <person name="Pils B."/>
            <person name="Prigge M."/>
            <person name="Reiss B."/>
            <person name="Renner T."/>
            <person name="Rombauts S."/>
            <person name="Rushton P."/>
            <person name="Sanderfoot A."/>
            <person name="Schween G."/>
            <person name="Shiu S.-H."/>
            <person name="Stueber K."/>
            <person name="Theodoulou F.L."/>
            <person name="Tu H."/>
            <person name="Van de Peer Y."/>
            <person name="Verrier P.J."/>
            <person name="Waters E."/>
            <person name="Wood A."/>
            <person name="Yang L."/>
            <person name="Cove D."/>
            <person name="Cuming A."/>
            <person name="Hasebe M."/>
            <person name="Lucas S."/>
            <person name="Mishler D.B."/>
            <person name="Reski R."/>
            <person name="Grigoriev I."/>
            <person name="Quatrano R.S."/>
            <person name="Boore J.L."/>
        </authorList>
    </citation>
    <scope>NUCLEOTIDE SEQUENCE [LARGE SCALE GENOMIC DNA]</scope>
    <source>
        <strain evidence="2 3">cv. Gransden 2004</strain>
    </source>
</reference>
<reference evidence="2" key="3">
    <citation type="submission" date="2020-12" db="UniProtKB">
        <authorList>
            <consortium name="EnsemblPlants"/>
        </authorList>
    </citation>
    <scope>IDENTIFICATION</scope>
</reference>
<dbReference type="InParanoid" id="A0A2K1K6S4"/>
<dbReference type="EMBL" id="ABEU02000008">
    <property type="protein sequence ID" value="PNR49481.1"/>
    <property type="molecule type" value="Genomic_DNA"/>
</dbReference>
<evidence type="ECO:0000313" key="1">
    <source>
        <dbReference type="EMBL" id="PNR49481.1"/>
    </source>
</evidence>
<sequence length="126" mass="14454">MSDRTYLEYCCGCALRTRVTTQSVQSTSACVSLSTRSLMLRRNSFMLPFGDNHVLNSRFRRSVLQNWLVETMSDCSIFHREWRSCSNFISVNKLRCKERVRITRVFCRLLFSSDDCLSAGGGSSLT</sequence>
<gene>
    <name evidence="1" type="ORF">PHYPA_011377</name>
</gene>